<evidence type="ECO:0000256" key="6">
    <source>
        <dbReference type="ARBA" id="ARBA00022888"/>
    </source>
</evidence>
<dbReference type="Gene3D" id="3.40.50.620">
    <property type="entry name" value="HUPs"/>
    <property type="match status" value="2"/>
</dbReference>
<dbReference type="GO" id="GO:0005829">
    <property type="term" value="C:cytosol"/>
    <property type="evidence" value="ECO:0007669"/>
    <property type="project" value="TreeGrafter"/>
</dbReference>
<comment type="catalytic activity">
    <reaction evidence="7">
        <text>L-aspartate + L-glutamine + ATP + H2O = L-asparagine + L-glutamate + AMP + diphosphate + H(+)</text>
        <dbReference type="Rhea" id="RHEA:12228"/>
        <dbReference type="ChEBI" id="CHEBI:15377"/>
        <dbReference type="ChEBI" id="CHEBI:15378"/>
        <dbReference type="ChEBI" id="CHEBI:29985"/>
        <dbReference type="ChEBI" id="CHEBI:29991"/>
        <dbReference type="ChEBI" id="CHEBI:30616"/>
        <dbReference type="ChEBI" id="CHEBI:33019"/>
        <dbReference type="ChEBI" id="CHEBI:58048"/>
        <dbReference type="ChEBI" id="CHEBI:58359"/>
        <dbReference type="ChEBI" id="CHEBI:456215"/>
        <dbReference type="EC" id="6.3.5.4"/>
    </reaction>
</comment>
<protein>
    <recommendedName>
        <fullName evidence="3">asparagine synthase (glutamine-hydrolyzing)</fullName>
        <ecNumber evidence="3">6.3.5.4</ecNumber>
    </recommendedName>
</protein>
<dbReference type="GO" id="GO:0004066">
    <property type="term" value="F:asparagine synthase (glutamine-hydrolyzing) activity"/>
    <property type="evidence" value="ECO:0007669"/>
    <property type="project" value="UniProtKB-EC"/>
</dbReference>
<evidence type="ECO:0000256" key="2">
    <source>
        <dbReference type="ARBA" id="ARBA00005752"/>
    </source>
</evidence>
<feature type="site" description="Important for beta-aspartyl-AMP intermediate formation" evidence="9">
    <location>
        <position position="348"/>
    </location>
</feature>
<evidence type="ECO:0000256" key="4">
    <source>
        <dbReference type="ARBA" id="ARBA00022741"/>
    </source>
</evidence>
<feature type="binding site" evidence="8">
    <location>
        <position position="247"/>
    </location>
    <ligand>
        <name>ATP</name>
        <dbReference type="ChEBI" id="CHEBI:30616"/>
    </ligand>
</feature>
<gene>
    <name evidence="12" type="ORF">A2462_06230</name>
</gene>
<dbReference type="GO" id="GO:0005524">
    <property type="term" value="F:ATP binding"/>
    <property type="evidence" value="ECO:0007669"/>
    <property type="project" value="UniProtKB-KW"/>
</dbReference>
<feature type="domain" description="Asparagine synthetase" evidence="10">
    <location>
        <begin position="240"/>
        <end position="610"/>
    </location>
</feature>
<organism evidence="12 13">
    <name type="scientific">candidate division WOR-1 bacterium RIFOXYC2_FULL_41_25</name>
    <dbReference type="NCBI Taxonomy" id="1802586"/>
    <lineage>
        <taxon>Bacteria</taxon>
        <taxon>Bacillati</taxon>
        <taxon>Saganbacteria</taxon>
    </lineage>
</organism>
<dbReference type="Proteomes" id="UP000177309">
    <property type="component" value="Unassembled WGS sequence"/>
</dbReference>
<evidence type="ECO:0000313" key="13">
    <source>
        <dbReference type="Proteomes" id="UP000177309"/>
    </source>
</evidence>
<dbReference type="InterPro" id="IPR029055">
    <property type="entry name" value="Ntn_hydrolases_N"/>
</dbReference>
<evidence type="ECO:0000256" key="5">
    <source>
        <dbReference type="ARBA" id="ARBA00022840"/>
    </source>
</evidence>
<dbReference type="PIRSF" id="PIRSF001589">
    <property type="entry name" value="Asn_synthetase_glu-h"/>
    <property type="match status" value="1"/>
</dbReference>
<feature type="binding site" evidence="8">
    <location>
        <position position="84"/>
    </location>
    <ligand>
        <name>L-glutamine</name>
        <dbReference type="ChEBI" id="CHEBI:58359"/>
    </ligand>
</feature>
<comment type="pathway">
    <text evidence="1">Amino-acid biosynthesis; L-asparagine biosynthesis; L-asparagine from L-aspartate (L-Gln route): step 1/1.</text>
</comment>
<dbReference type="PANTHER" id="PTHR43284:SF1">
    <property type="entry name" value="ASPARAGINE SYNTHETASE"/>
    <property type="match status" value="1"/>
</dbReference>
<feature type="binding site" evidence="8">
    <location>
        <position position="274"/>
    </location>
    <ligand>
        <name>ATP</name>
        <dbReference type="ChEBI" id="CHEBI:30616"/>
    </ligand>
</feature>
<keyword evidence="4 8" id="KW-0547">Nucleotide-binding</keyword>
<dbReference type="AlphaFoldDB" id="A0A1F4TQX3"/>
<dbReference type="InterPro" id="IPR051786">
    <property type="entry name" value="ASN_synthetase/amidase"/>
</dbReference>
<evidence type="ECO:0000256" key="1">
    <source>
        <dbReference type="ARBA" id="ARBA00005187"/>
    </source>
</evidence>
<keyword evidence="6" id="KW-0028">Amino-acid biosynthesis</keyword>
<dbReference type="SUPFAM" id="SSF56235">
    <property type="entry name" value="N-terminal nucleophile aminohydrolases (Ntn hydrolases)"/>
    <property type="match status" value="1"/>
</dbReference>
<comment type="similarity">
    <text evidence="2">Belongs to the asparagine synthetase family.</text>
</comment>
<evidence type="ECO:0000259" key="10">
    <source>
        <dbReference type="Pfam" id="PF00733"/>
    </source>
</evidence>
<dbReference type="EMBL" id="MEUI01000008">
    <property type="protein sequence ID" value="OGC35132.1"/>
    <property type="molecule type" value="Genomic_DNA"/>
</dbReference>
<keyword evidence="5 8" id="KW-0067">ATP-binding</keyword>
<dbReference type="Pfam" id="PF13537">
    <property type="entry name" value="GATase_7"/>
    <property type="match status" value="1"/>
</dbReference>
<dbReference type="Gene3D" id="3.60.20.10">
    <property type="entry name" value="Glutamine Phosphoribosylpyrophosphate, subunit 1, domain 1"/>
    <property type="match status" value="1"/>
</dbReference>
<dbReference type="SUPFAM" id="SSF52402">
    <property type="entry name" value="Adenine nucleotide alpha hydrolases-like"/>
    <property type="match status" value="1"/>
</dbReference>
<dbReference type="EC" id="6.3.5.4" evidence="3"/>
<evidence type="ECO:0000259" key="11">
    <source>
        <dbReference type="Pfam" id="PF13537"/>
    </source>
</evidence>
<proteinExistence type="inferred from homology"/>
<dbReference type="CDD" id="cd01991">
    <property type="entry name" value="Asn_synthase_B_C"/>
    <property type="match status" value="1"/>
</dbReference>
<dbReference type="Pfam" id="PF00733">
    <property type="entry name" value="Asn_synthase"/>
    <property type="match status" value="1"/>
</dbReference>
<dbReference type="InterPro" id="IPR017932">
    <property type="entry name" value="GATase_2_dom"/>
</dbReference>
<dbReference type="PANTHER" id="PTHR43284">
    <property type="entry name" value="ASPARAGINE SYNTHETASE (GLUTAMINE-HYDROLYZING)"/>
    <property type="match status" value="1"/>
</dbReference>
<dbReference type="InterPro" id="IPR006426">
    <property type="entry name" value="Asn_synth_AEB"/>
</dbReference>
<name>A0A1F4TQX3_UNCSA</name>
<evidence type="ECO:0000256" key="9">
    <source>
        <dbReference type="PIRSR" id="PIRSR001589-3"/>
    </source>
</evidence>
<evidence type="ECO:0000256" key="3">
    <source>
        <dbReference type="ARBA" id="ARBA00012737"/>
    </source>
</evidence>
<reference evidence="12 13" key="1">
    <citation type="journal article" date="2016" name="Nat. Commun.">
        <title>Thousands of microbial genomes shed light on interconnected biogeochemical processes in an aquifer system.</title>
        <authorList>
            <person name="Anantharaman K."/>
            <person name="Brown C.T."/>
            <person name="Hug L.A."/>
            <person name="Sharon I."/>
            <person name="Castelle C.J."/>
            <person name="Probst A.J."/>
            <person name="Thomas B.C."/>
            <person name="Singh A."/>
            <person name="Wilkins M.J."/>
            <person name="Karaoz U."/>
            <person name="Brodie E.L."/>
            <person name="Williams K.H."/>
            <person name="Hubbard S.S."/>
            <person name="Banfield J.F."/>
        </authorList>
    </citation>
    <scope>NUCLEOTIDE SEQUENCE [LARGE SCALE GENOMIC DNA]</scope>
</reference>
<sequence length="629" mass="72446">MSYLICLKPKVVPFVADNMGMALIKRIDFDGNKELLAFADQSNYFFSSDSSEQYMVFYHARIYSKEKLKQQLAAKGVISRASCDGELIIDAYRVYGEKCVEHFEGVFSFVLLHREVIFAARDKIGQCAIYYFCDREVICLANSLKLILRTNLVDKVLDVEAIYSYLLMKAFEQPLTPIKGIRSLLPAQVFKYASGVTRVYSFWDLRLLFAQIVEEEKVETLSLKMLDILKKNLQDNIDDDSRPLGLLLSGGVDSCVLASLLKEISPNPLHSFTIYFDDNDPARYFGRLMAENKKINHHEILFSAEKLSDVFIDYLKGLDLPVANSGYMMYLVASLGKKYNISQYFCGEGADSIFGLNSAWQLFDRVDKSIAFSQRVPKSVRLCFLSFLRDRFAQLCAFSLTRKRKGVLFFYTYLTNKLGLFKWKGSTIDEKHLNKIFSDPPASFDPDVVAKGYRDMVAGLNLGQTSTQNTYLTLKTYQSNQQLPSFYSVSSHFEAEVSLPFLSLDMIRMCLCLPNNLKKDKFLLRRAMDSYLPRELAQKPSASFGIPFEKWIKHELKSFVDDVFSEETIKKRGLFDYKWMKKIHKQFLKGNYFVSEIDIWSFVVLEYWLRVHVDQANVPKLSEQQESLL</sequence>
<dbReference type="InterPro" id="IPR014729">
    <property type="entry name" value="Rossmann-like_a/b/a_fold"/>
</dbReference>
<dbReference type="InterPro" id="IPR001962">
    <property type="entry name" value="Asn_synthase"/>
</dbReference>
<keyword evidence="6" id="KW-0061">Asparagine biosynthesis</keyword>
<evidence type="ECO:0000313" key="12">
    <source>
        <dbReference type="EMBL" id="OGC35132.1"/>
    </source>
</evidence>
<accession>A0A1F4TQX3</accession>
<evidence type="ECO:0000256" key="7">
    <source>
        <dbReference type="ARBA" id="ARBA00048741"/>
    </source>
</evidence>
<comment type="caution">
    <text evidence="12">The sequence shown here is derived from an EMBL/GenBank/DDBJ whole genome shotgun (WGS) entry which is preliminary data.</text>
</comment>
<feature type="domain" description="Glutamine amidotransferase type-2" evidence="11">
    <location>
        <begin position="48"/>
        <end position="148"/>
    </location>
</feature>
<evidence type="ECO:0000256" key="8">
    <source>
        <dbReference type="PIRSR" id="PIRSR001589-2"/>
    </source>
</evidence>
<dbReference type="GO" id="GO:0006529">
    <property type="term" value="P:asparagine biosynthetic process"/>
    <property type="evidence" value="ECO:0007669"/>
    <property type="project" value="UniProtKB-KW"/>
</dbReference>